<organism evidence="1 2">
    <name type="scientific">Ensete ventricosum</name>
    <name type="common">Abyssinian banana</name>
    <name type="synonym">Musa ensete</name>
    <dbReference type="NCBI Taxonomy" id="4639"/>
    <lineage>
        <taxon>Eukaryota</taxon>
        <taxon>Viridiplantae</taxon>
        <taxon>Streptophyta</taxon>
        <taxon>Embryophyta</taxon>
        <taxon>Tracheophyta</taxon>
        <taxon>Spermatophyta</taxon>
        <taxon>Magnoliopsida</taxon>
        <taxon>Liliopsida</taxon>
        <taxon>Zingiberales</taxon>
        <taxon>Musaceae</taxon>
        <taxon>Ensete</taxon>
    </lineage>
</organism>
<evidence type="ECO:0000313" key="2">
    <source>
        <dbReference type="Proteomes" id="UP001222027"/>
    </source>
</evidence>
<dbReference type="AlphaFoldDB" id="A0AAV8QP27"/>
<name>A0AAV8QP27_ENSVE</name>
<dbReference type="EMBL" id="JAQQAF010000005">
    <property type="protein sequence ID" value="KAJ8485304.1"/>
    <property type="molecule type" value="Genomic_DNA"/>
</dbReference>
<evidence type="ECO:0000313" key="1">
    <source>
        <dbReference type="EMBL" id="KAJ8485304.1"/>
    </source>
</evidence>
<dbReference type="SUPFAM" id="SSF51126">
    <property type="entry name" value="Pectin lyase-like"/>
    <property type="match status" value="1"/>
</dbReference>
<dbReference type="Proteomes" id="UP001222027">
    <property type="component" value="Unassembled WGS sequence"/>
</dbReference>
<reference evidence="1 2" key="1">
    <citation type="submission" date="2022-12" db="EMBL/GenBank/DDBJ databases">
        <title>Chromosome-scale assembly of the Ensete ventricosum genome.</title>
        <authorList>
            <person name="Dussert Y."/>
            <person name="Stocks J."/>
            <person name="Wendawek A."/>
            <person name="Woldeyes F."/>
            <person name="Nichols R.A."/>
            <person name="Borrell J.S."/>
        </authorList>
    </citation>
    <scope>NUCLEOTIDE SEQUENCE [LARGE SCALE GENOMIC DNA]</scope>
    <source>
        <strain evidence="2">cv. Maze</strain>
        <tissue evidence="1">Seeds</tissue>
    </source>
</reference>
<dbReference type="InterPro" id="IPR012334">
    <property type="entry name" value="Pectin_lyas_fold"/>
</dbReference>
<keyword evidence="2" id="KW-1185">Reference proteome</keyword>
<comment type="caution">
    <text evidence="1">The sequence shown here is derived from an EMBL/GenBank/DDBJ whole genome shotgun (WGS) entry which is preliminary data.</text>
</comment>
<accession>A0AAV8QP27</accession>
<dbReference type="Gene3D" id="2.160.20.10">
    <property type="entry name" value="Single-stranded right-handed beta-helix, Pectin lyase-like"/>
    <property type="match status" value="1"/>
</dbReference>
<dbReference type="InterPro" id="IPR011050">
    <property type="entry name" value="Pectin_lyase_fold/virulence"/>
</dbReference>
<proteinExistence type="predicted"/>
<protein>
    <recommendedName>
        <fullName evidence="3">Pectinesterase</fullName>
    </recommendedName>
</protein>
<gene>
    <name evidence="1" type="ORF">OPV22_017789</name>
</gene>
<sequence>MVKGRSDWRLRALTIADLVLICNRERTGGQVNWLGYHVITNANTAKAFTVASLIQGGSWLKKTGVAFVKEL</sequence>
<evidence type="ECO:0008006" key="3">
    <source>
        <dbReference type="Google" id="ProtNLM"/>
    </source>
</evidence>